<name>D2UA29_XANAP</name>
<dbReference type="Proteomes" id="UP000001890">
    <property type="component" value="Chromosome"/>
</dbReference>
<sequence length="114" mass="13038">MAYDVHLSPGCLPHDHVAIAHVQQVSDCADKRPWTPRIEVMPPRAMSDTRDCQNGPLHQAKWPRHIDEADKRQHEQVDVDPTFETDAPHMRSTIQPFQRTERAGAARLIQQGQM</sequence>
<reference evidence="2 3" key="1">
    <citation type="journal article" date="2009" name="BMC Genomics">
        <title>The complete genome sequence of Xanthomonas albilineans provides new insights into the reductive genome evolution of the xylem-limited Xanthomonadaceae.</title>
        <authorList>
            <person name="Pieretti I."/>
            <person name="Royer M."/>
            <person name="Barbe V."/>
            <person name="Carrere S."/>
            <person name="Koebnik R."/>
            <person name="Cociancich S."/>
            <person name="Couloux A."/>
            <person name="Darrasse A."/>
            <person name="Gouzy J."/>
            <person name="Jacques M.A."/>
            <person name="Lauber E."/>
            <person name="Manceau C."/>
            <person name="Mangenot S."/>
            <person name="Poussier S."/>
            <person name="Segurens B."/>
            <person name="Szurek B."/>
            <person name="Verdier V."/>
            <person name="Arlat M."/>
            <person name="Rott P."/>
        </authorList>
    </citation>
    <scope>NUCLEOTIDE SEQUENCE [LARGE SCALE GENOMIC DNA]</scope>
    <source>
        <strain evidence="3">GPE PC73 / CFBP 7063</strain>
    </source>
</reference>
<dbReference type="KEGG" id="xal:XALC_1249"/>
<dbReference type="AlphaFoldDB" id="D2UA29"/>
<gene>
    <name evidence="2" type="ordered locus">XALc_1249</name>
</gene>
<evidence type="ECO:0000313" key="3">
    <source>
        <dbReference type="Proteomes" id="UP000001890"/>
    </source>
</evidence>
<evidence type="ECO:0000256" key="1">
    <source>
        <dbReference type="SAM" id="MobiDB-lite"/>
    </source>
</evidence>
<feature type="region of interest" description="Disordered" evidence="1">
    <location>
        <begin position="81"/>
        <end position="104"/>
    </location>
</feature>
<feature type="region of interest" description="Disordered" evidence="1">
    <location>
        <begin position="42"/>
        <end position="62"/>
    </location>
</feature>
<organism evidence="2 3">
    <name type="scientific">Xanthomonas albilineans (strain GPE PC73 / CFBP 7063)</name>
    <dbReference type="NCBI Taxonomy" id="380358"/>
    <lineage>
        <taxon>Bacteria</taxon>
        <taxon>Pseudomonadati</taxon>
        <taxon>Pseudomonadota</taxon>
        <taxon>Gammaproteobacteria</taxon>
        <taxon>Lysobacterales</taxon>
        <taxon>Lysobacteraceae</taxon>
        <taxon>Xanthomonas</taxon>
    </lineage>
</organism>
<keyword evidence="3" id="KW-1185">Reference proteome</keyword>
<dbReference type="EMBL" id="FP565176">
    <property type="protein sequence ID" value="CBA15758.1"/>
    <property type="molecule type" value="Genomic_DNA"/>
</dbReference>
<evidence type="ECO:0000313" key="2">
    <source>
        <dbReference type="EMBL" id="CBA15758.1"/>
    </source>
</evidence>
<protein>
    <submittedName>
        <fullName evidence="2">Uncharacterized protein</fullName>
    </submittedName>
</protein>
<proteinExistence type="predicted"/>
<accession>D2UA29</accession>
<dbReference type="PATRIC" id="fig|29447.3.peg.1240"/>